<accession>A0A1H0Z8J3</accession>
<dbReference type="AlphaFoldDB" id="A0A1H0Z8J3"/>
<reference evidence="4" key="1">
    <citation type="submission" date="2016-10" db="EMBL/GenBank/DDBJ databases">
        <authorList>
            <person name="Varghese N."/>
            <person name="Submissions S."/>
        </authorList>
    </citation>
    <scope>NUCLEOTIDE SEQUENCE [LARGE SCALE GENOMIC DNA]</scope>
    <source>
        <strain evidence="4">CGMCC 1.12397</strain>
    </source>
</reference>
<evidence type="ECO:0000313" key="2">
    <source>
        <dbReference type="EMBL" id="RDI72884.1"/>
    </source>
</evidence>
<dbReference type="Proteomes" id="UP000255421">
    <property type="component" value="Unassembled WGS sequence"/>
</dbReference>
<evidence type="ECO:0000313" key="5">
    <source>
        <dbReference type="Proteomes" id="UP000255421"/>
    </source>
</evidence>
<protein>
    <submittedName>
        <fullName evidence="3">Uncharacterized protein</fullName>
    </submittedName>
</protein>
<reference evidence="2 5" key="3">
    <citation type="submission" date="2018-07" db="EMBL/GenBank/DDBJ databases">
        <title>Genome sequence of extremly halophilic archaeon Halopelagius longus strain BC12-B1.</title>
        <authorList>
            <person name="Zhang X."/>
        </authorList>
    </citation>
    <scope>NUCLEOTIDE SEQUENCE [LARGE SCALE GENOMIC DNA]</scope>
    <source>
        <strain evidence="2 5">BC12-B1</strain>
    </source>
</reference>
<dbReference type="EMBL" id="FNKQ01000001">
    <property type="protein sequence ID" value="SDQ23755.1"/>
    <property type="molecule type" value="Genomic_DNA"/>
</dbReference>
<evidence type="ECO:0000256" key="1">
    <source>
        <dbReference type="SAM" id="MobiDB-lite"/>
    </source>
</evidence>
<dbReference type="Proteomes" id="UP000199289">
    <property type="component" value="Unassembled WGS sequence"/>
</dbReference>
<sequence>MSDTSNVEIGDWEGALGPQSEDEPMFYELSVDGDRVRLGGPSPGMEFEYDREEFEELIDDGEWILADDDWENQRYLTPAGEQPY</sequence>
<dbReference type="OrthoDB" id="350621at2157"/>
<organism evidence="3 4">
    <name type="scientific">Halopelagius longus</name>
    <dbReference type="NCBI Taxonomy" id="1236180"/>
    <lineage>
        <taxon>Archaea</taxon>
        <taxon>Methanobacteriati</taxon>
        <taxon>Methanobacteriota</taxon>
        <taxon>Stenosarchaea group</taxon>
        <taxon>Halobacteria</taxon>
        <taxon>Halobacteriales</taxon>
        <taxon>Haloferacaceae</taxon>
    </lineage>
</organism>
<dbReference type="EMBL" id="QQST01000001">
    <property type="protein sequence ID" value="RDI72884.1"/>
    <property type="molecule type" value="Genomic_DNA"/>
</dbReference>
<keyword evidence="5" id="KW-1185">Reference proteome</keyword>
<name>A0A1H0Z8J3_9EURY</name>
<evidence type="ECO:0000313" key="4">
    <source>
        <dbReference type="Proteomes" id="UP000199289"/>
    </source>
</evidence>
<gene>
    <name evidence="2" type="ORF">DWB78_14770</name>
    <name evidence="3" type="ORF">SAMN05216278_1079</name>
</gene>
<reference evidence="3" key="2">
    <citation type="submission" date="2016-10" db="EMBL/GenBank/DDBJ databases">
        <authorList>
            <person name="de Groot N.N."/>
        </authorList>
    </citation>
    <scope>NUCLEOTIDE SEQUENCE [LARGE SCALE GENOMIC DNA]</scope>
    <source>
        <strain evidence="3">CGMCC 1.12397</strain>
    </source>
</reference>
<evidence type="ECO:0000313" key="3">
    <source>
        <dbReference type="EMBL" id="SDQ23755.1"/>
    </source>
</evidence>
<dbReference type="RefSeq" id="WP_092533971.1">
    <property type="nucleotide sequence ID" value="NZ_FNKQ01000001.1"/>
</dbReference>
<feature type="region of interest" description="Disordered" evidence="1">
    <location>
        <begin position="1"/>
        <end position="22"/>
    </location>
</feature>
<proteinExistence type="predicted"/>